<dbReference type="GO" id="GO:0006749">
    <property type="term" value="P:glutathione metabolic process"/>
    <property type="evidence" value="ECO:0007669"/>
    <property type="project" value="TreeGrafter"/>
</dbReference>
<evidence type="ECO:0000313" key="3">
    <source>
        <dbReference type="EMBL" id="OEU21315.1"/>
    </source>
</evidence>
<dbReference type="InterPro" id="IPR004045">
    <property type="entry name" value="Glutathione_S-Trfase_N"/>
</dbReference>
<dbReference type="InParanoid" id="A0A1E7FT90"/>
<dbReference type="Gene3D" id="1.20.1050.10">
    <property type="match status" value="1"/>
</dbReference>
<proteinExistence type="predicted"/>
<sequence length="230" mass="26632">MEEMAGSKRKMEQQPTLKLYYFDIKGKGECIRLICSYSGLELNDHRFSSRDEFLAMKEGTRLQFGQVPMLEVDGKHTMVQSNSIMRYLGKLSGLYPTTDHILAQKVDAVMDQATDVFTGSSILKYGPRYAIELTPEAKEKSYEHYNQTVLPTHLRKVERYFSKSSTGWIAGTVEPSPADFVWYTSLINMKNHKELTQKIKNLEDYPKIKVFMKKFESLESIKEYYENSSK</sequence>
<evidence type="ECO:0000259" key="1">
    <source>
        <dbReference type="PROSITE" id="PS50404"/>
    </source>
</evidence>
<dbReference type="InterPro" id="IPR004046">
    <property type="entry name" value="GST_C"/>
</dbReference>
<dbReference type="PROSITE" id="PS50405">
    <property type="entry name" value="GST_CTER"/>
    <property type="match status" value="1"/>
</dbReference>
<dbReference type="InterPro" id="IPR036249">
    <property type="entry name" value="Thioredoxin-like_sf"/>
</dbReference>
<dbReference type="InterPro" id="IPR036282">
    <property type="entry name" value="Glutathione-S-Trfase_C_sf"/>
</dbReference>
<name>A0A1E7FT90_9STRA</name>
<dbReference type="KEGG" id="fcy:FRACYDRAFT_234941"/>
<dbReference type="Pfam" id="PF02798">
    <property type="entry name" value="GST_N"/>
    <property type="match status" value="1"/>
</dbReference>
<feature type="domain" description="GST N-terminal" evidence="1">
    <location>
        <begin position="15"/>
        <end position="96"/>
    </location>
</feature>
<dbReference type="OrthoDB" id="420389at2759"/>
<dbReference type="InterPro" id="IPR050213">
    <property type="entry name" value="GST_superfamily"/>
</dbReference>
<reference evidence="3 4" key="1">
    <citation type="submission" date="2016-09" db="EMBL/GenBank/DDBJ databases">
        <title>Extensive genetic diversity and differential bi-allelic expression allows diatom success in the polar Southern Ocean.</title>
        <authorList>
            <consortium name="DOE Joint Genome Institute"/>
            <person name="Mock T."/>
            <person name="Otillar R.P."/>
            <person name="Strauss J."/>
            <person name="Dupont C."/>
            <person name="Frickenhaus S."/>
            <person name="Maumus F."/>
            <person name="Mcmullan M."/>
            <person name="Sanges R."/>
            <person name="Schmutz J."/>
            <person name="Toseland A."/>
            <person name="Valas R."/>
            <person name="Veluchamy A."/>
            <person name="Ward B.J."/>
            <person name="Allen A."/>
            <person name="Barry K."/>
            <person name="Falciatore A."/>
            <person name="Ferrante M."/>
            <person name="Fortunato A.E."/>
            <person name="Gloeckner G."/>
            <person name="Gruber A."/>
            <person name="Hipkin R."/>
            <person name="Janech M."/>
            <person name="Kroth P."/>
            <person name="Leese F."/>
            <person name="Lindquist E."/>
            <person name="Lyon B.R."/>
            <person name="Martin J."/>
            <person name="Mayer C."/>
            <person name="Parker M."/>
            <person name="Quesneville H."/>
            <person name="Raymond J."/>
            <person name="Uhlig C."/>
            <person name="Valentin K.U."/>
            <person name="Worden A.Z."/>
            <person name="Armbrust E.V."/>
            <person name="Bowler C."/>
            <person name="Green B."/>
            <person name="Moulton V."/>
            <person name="Van Oosterhout C."/>
            <person name="Grigoriev I."/>
        </authorList>
    </citation>
    <scope>NUCLEOTIDE SEQUENCE [LARGE SCALE GENOMIC DNA]</scope>
    <source>
        <strain evidence="3 4">CCMP1102</strain>
    </source>
</reference>
<dbReference type="InterPro" id="IPR040079">
    <property type="entry name" value="Glutathione_S-Trfase"/>
</dbReference>
<dbReference type="PROSITE" id="PS50404">
    <property type="entry name" value="GST_NTER"/>
    <property type="match status" value="1"/>
</dbReference>
<keyword evidence="4" id="KW-1185">Reference proteome</keyword>
<dbReference type="SUPFAM" id="SSF47616">
    <property type="entry name" value="GST C-terminal domain-like"/>
    <property type="match status" value="1"/>
</dbReference>
<gene>
    <name evidence="3" type="ORF">FRACYDRAFT_234941</name>
</gene>
<dbReference type="Proteomes" id="UP000095751">
    <property type="component" value="Unassembled WGS sequence"/>
</dbReference>
<organism evidence="3 4">
    <name type="scientific">Fragilariopsis cylindrus CCMP1102</name>
    <dbReference type="NCBI Taxonomy" id="635003"/>
    <lineage>
        <taxon>Eukaryota</taxon>
        <taxon>Sar</taxon>
        <taxon>Stramenopiles</taxon>
        <taxon>Ochrophyta</taxon>
        <taxon>Bacillariophyta</taxon>
        <taxon>Bacillariophyceae</taxon>
        <taxon>Bacillariophycidae</taxon>
        <taxon>Bacillariales</taxon>
        <taxon>Bacillariaceae</taxon>
        <taxon>Fragilariopsis</taxon>
    </lineage>
</organism>
<dbReference type="EMBL" id="KV784354">
    <property type="protein sequence ID" value="OEU21315.1"/>
    <property type="molecule type" value="Genomic_DNA"/>
</dbReference>
<dbReference type="SFLD" id="SFLDG01205">
    <property type="entry name" value="AMPS.1"/>
    <property type="match status" value="1"/>
</dbReference>
<dbReference type="SFLD" id="SFLDS00019">
    <property type="entry name" value="Glutathione_Transferase_(cytos"/>
    <property type="match status" value="1"/>
</dbReference>
<dbReference type="InterPro" id="IPR010987">
    <property type="entry name" value="Glutathione-S-Trfase_C-like"/>
</dbReference>
<dbReference type="Gene3D" id="3.40.30.10">
    <property type="entry name" value="Glutaredoxin"/>
    <property type="match status" value="1"/>
</dbReference>
<dbReference type="GO" id="GO:0004364">
    <property type="term" value="F:glutathione transferase activity"/>
    <property type="evidence" value="ECO:0007669"/>
    <property type="project" value="TreeGrafter"/>
</dbReference>
<dbReference type="AlphaFoldDB" id="A0A1E7FT90"/>
<dbReference type="Pfam" id="PF14497">
    <property type="entry name" value="GST_C_3"/>
    <property type="match status" value="1"/>
</dbReference>
<dbReference type="CDD" id="cd03039">
    <property type="entry name" value="GST_N_Sigma_like"/>
    <property type="match status" value="1"/>
</dbReference>
<evidence type="ECO:0000259" key="2">
    <source>
        <dbReference type="PROSITE" id="PS50405"/>
    </source>
</evidence>
<dbReference type="SUPFAM" id="SSF52833">
    <property type="entry name" value="Thioredoxin-like"/>
    <property type="match status" value="1"/>
</dbReference>
<dbReference type="SFLD" id="SFLDG00363">
    <property type="entry name" value="AMPS_(cytGST):_Alpha-__Mu-__Pi"/>
    <property type="match status" value="1"/>
</dbReference>
<accession>A0A1E7FT90</accession>
<evidence type="ECO:0008006" key="5">
    <source>
        <dbReference type="Google" id="ProtNLM"/>
    </source>
</evidence>
<dbReference type="PANTHER" id="PTHR11571">
    <property type="entry name" value="GLUTATHIONE S-TRANSFERASE"/>
    <property type="match status" value="1"/>
</dbReference>
<protein>
    <recommendedName>
        <fullName evidence="5">Glutathione S-transferase</fullName>
    </recommendedName>
</protein>
<feature type="domain" description="GST C-terminal" evidence="2">
    <location>
        <begin position="99"/>
        <end position="230"/>
    </location>
</feature>
<evidence type="ECO:0000313" key="4">
    <source>
        <dbReference type="Proteomes" id="UP000095751"/>
    </source>
</evidence>